<evidence type="ECO:0000256" key="1">
    <source>
        <dbReference type="SAM" id="MobiDB-lite"/>
    </source>
</evidence>
<sequence>MSDASVTPPMRVHGWNIHFLAASSGFHFAGLFQPEGSDMITYRDVLGELRLCFDILGDEAQEDTQAGDWNPEPWSGLAFGFAGFVNLPPGAASPSPSPIVVTCRDLDQLVAAPPRGSSMEPGEYPIARFHLVRHRSCNLPATVPLASHLEAGCAQHIRRPIRRKNARYLPPKKPSPDPRFARLPLRKTMVARRGSQSPPKRSASGSVSPNKSSELSQQHPNEEEDIANMVVPPNMDILTDLARQTITGFRSSCLVAARQCAVTGKGRSWCISPAVGPALQACHIIPQQHYHLYPYPEDLDEDDDVEHSPRRLREAWQRTWSAENGILLLSHLHELFDARLFSIHPETLRIRAFVPYDVICDYHGFVARLPAIVDRNALRHHYNMCCIENMAAKMPLMEQVPGSDVDMTTSGTTSPFSSRANIPTISSPMMQEAPGQSHAGDDTQSAQRARGDPSKRTRPEQDDSRRLDKVHGEATPPSADDDLSPAGLHQCRSVLGLQRAQRKNKQDCAFIHEEQQDGLTLDEPGHEHKRKRRRTSFDLFEEPTCGDRSQSRRFGWPTSDSCITPSNCQLFLADVNWELRKSRSHIQLG</sequence>
<dbReference type="InterPro" id="IPR003615">
    <property type="entry name" value="HNH_nuc"/>
</dbReference>
<proteinExistence type="predicted"/>
<feature type="region of interest" description="Disordered" evidence="1">
    <location>
        <begin position="162"/>
        <end position="221"/>
    </location>
</feature>
<feature type="compositionally biased region" description="Polar residues" evidence="1">
    <location>
        <begin position="406"/>
        <end position="429"/>
    </location>
</feature>
<evidence type="ECO:0000259" key="2">
    <source>
        <dbReference type="Pfam" id="PF13391"/>
    </source>
</evidence>
<protein>
    <recommendedName>
        <fullName evidence="2">HNH nuclease domain-containing protein</fullName>
    </recommendedName>
</protein>
<comment type="caution">
    <text evidence="3">The sequence shown here is derived from an EMBL/GenBank/DDBJ whole genome shotgun (WGS) entry which is preliminary data.</text>
</comment>
<dbReference type="Pfam" id="PF13391">
    <property type="entry name" value="HNH_2"/>
    <property type="match status" value="1"/>
</dbReference>
<evidence type="ECO:0000313" key="4">
    <source>
        <dbReference type="Proteomes" id="UP000036947"/>
    </source>
</evidence>
<reference evidence="3 4" key="1">
    <citation type="journal article" date="2015" name="BMC Genomics">
        <title>The genome of the truffle-parasite Tolypocladium ophioglossoides and the evolution of antifungal peptaibiotics.</title>
        <authorList>
            <person name="Quandt C.A."/>
            <person name="Bushley K.E."/>
            <person name="Spatafora J.W."/>
        </authorList>
    </citation>
    <scope>NUCLEOTIDE SEQUENCE [LARGE SCALE GENOMIC DNA]</scope>
    <source>
        <strain evidence="3 4">CBS 100239</strain>
    </source>
</reference>
<keyword evidence="4" id="KW-1185">Reference proteome</keyword>
<dbReference type="AlphaFoldDB" id="A0A0L0NFS6"/>
<gene>
    <name evidence="3" type="ORF">TOPH_02407</name>
</gene>
<accession>A0A0L0NFS6</accession>
<feature type="region of interest" description="Disordered" evidence="1">
    <location>
        <begin position="401"/>
        <end position="487"/>
    </location>
</feature>
<feature type="domain" description="HNH nuclease" evidence="2">
    <location>
        <begin position="260"/>
        <end position="344"/>
    </location>
</feature>
<dbReference type="OrthoDB" id="2142759at2759"/>
<name>A0A0L0NFS6_TOLOC</name>
<organism evidence="3 4">
    <name type="scientific">Tolypocladium ophioglossoides (strain CBS 100239)</name>
    <name type="common">Snaketongue truffleclub</name>
    <name type="synonym">Elaphocordyceps ophioglossoides</name>
    <dbReference type="NCBI Taxonomy" id="1163406"/>
    <lineage>
        <taxon>Eukaryota</taxon>
        <taxon>Fungi</taxon>
        <taxon>Dikarya</taxon>
        <taxon>Ascomycota</taxon>
        <taxon>Pezizomycotina</taxon>
        <taxon>Sordariomycetes</taxon>
        <taxon>Hypocreomycetidae</taxon>
        <taxon>Hypocreales</taxon>
        <taxon>Ophiocordycipitaceae</taxon>
        <taxon>Tolypocladium</taxon>
    </lineage>
</organism>
<dbReference type="EMBL" id="LFRF01000004">
    <property type="protein sequence ID" value="KND92899.1"/>
    <property type="molecule type" value="Genomic_DNA"/>
</dbReference>
<feature type="compositionally biased region" description="Polar residues" evidence="1">
    <location>
        <begin position="194"/>
        <end position="219"/>
    </location>
</feature>
<dbReference type="Proteomes" id="UP000036947">
    <property type="component" value="Unassembled WGS sequence"/>
</dbReference>
<evidence type="ECO:0000313" key="3">
    <source>
        <dbReference type="EMBL" id="KND92899.1"/>
    </source>
</evidence>
<feature type="compositionally biased region" description="Basic and acidic residues" evidence="1">
    <location>
        <begin position="449"/>
        <end position="472"/>
    </location>
</feature>